<dbReference type="InterPro" id="IPR000608">
    <property type="entry name" value="UBC"/>
</dbReference>
<dbReference type="GO" id="GO:0016779">
    <property type="term" value="F:nucleotidyltransferase activity"/>
    <property type="evidence" value="ECO:0007669"/>
    <property type="project" value="UniProtKB-KW"/>
</dbReference>
<dbReference type="KEGG" id="ppp:112273383"/>
<dbReference type="EnsemblPlants" id="Pp3c20_3910V3.2">
    <property type="protein sequence ID" value="PAC:32945450.CDS.1"/>
    <property type="gene ID" value="Pp3c20_3910"/>
</dbReference>
<organism evidence="7">
    <name type="scientific">Physcomitrium patens</name>
    <name type="common">Spreading-leaved earth moss</name>
    <name type="synonym">Physcomitrella patens</name>
    <dbReference type="NCBI Taxonomy" id="3218"/>
    <lineage>
        <taxon>Eukaryota</taxon>
        <taxon>Viridiplantae</taxon>
        <taxon>Streptophyta</taxon>
        <taxon>Embryophyta</taxon>
        <taxon>Bryophyta</taxon>
        <taxon>Bryophytina</taxon>
        <taxon>Bryopsida</taxon>
        <taxon>Funariidae</taxon>
        <taxon>Funariales</taxon>
        <taxon>Funariaceae</taxon>
        <taxon>Physcomitrium</taxon>
    </lineage>
</organism>
<evidence type="ECO:0000256" key="2">
    <source>
        <dbReference type="ARBA" id="ARBA00022679"/>
    </source>
</evidence>
<dbReference type="EMBL" id="ABEU02000020">
    <property type="protein sequence ID" value="PNR32735.1"/>
    <property type="molecule type" value="Genomic_DNA"/>
</dbReference>
<feature type="compositionally biased region" description="Basic and acidic residues" evidence="5">
    <location>
        <begin position="128"/>
        <end position="138"/>
    </location>
</feature>
<reference evidence="8" key="3">
    <citation type="submission" date="2020-12" db="UniProtKB">
        <authorList>
            <consortium name="EnsemblPlants"/>
        </authorList>
    </citation>
    <scope>IDENTIFICATION</scope>
</reference>
<dbReference type="SUPFAM" id="SSF56399">
    <property type="entry name" value="ADP-ribosylation"/>
    <property type="match status" value="1"/>
</dbReference>
<dbReference type="Gramene" id="Pp3c20_3910V3.1">
    <property type="protein sequence ID" value="PAC:32945449.CDS.1"/>
    <property type="gene ID" value="Pp3c20_3910"/>
</dbReference>
<dbReference type="STRING" id="3218.A9T974"/>
<dbReference type="EnsemblPlants" id="Pp3c20_3910V3.1">
    <property type="protein sequence ID" value="PAC:32945449.CDS.1"/>
    <property type="gene ID" value="Pp3c20_3910"/>
</dbReference>
<reference evidence="7 9" key="1">
    <citation type="journal article" date="2008" name="Science">
        <title>The Physcomitrella genome reveals evolutionary insights into the conquest of land by plants.</title>
        <authorList>
            <person name="Rensing S."/>
            <person name="Lang D."/>
            <person name="Zimmer A."/>
            <person name="Terry A."/>
            <person name="Salamov A."/>
            <person name="Shapiro H."/>
            <person name="Nishiyama T."/>
            <person name="Perroud P.-F."/>
            <person name="Lindquist E."/>
            <person name="Kamisugi Y."/>
            <person name="Tanahashi T."/>
            <person name="Sakakibara K."/>
            <person name="Fujita T."/>
            <person name="Oishi K."/>
            <person name="Shin-I T."/>
            <person name="Kuroki Y."/>
            <person name="Toyoda A."/>
            <person name="Suzuki Y."/>
            <person name="Hashimoto A."/>
            <person name="Yamaguchi K."/>
            <person name="Sugano A."/>
            <person name="Kohara Y."/>
            <person name="Fujiyama A."/>
            <person name="Anterola A."/>
            <person name="Aoki S."/>
            <person name="Ashton N."/>
            <person name="Barbazuk W.B."/>
            <person name="Barker E."/>
            <person name="Bennetzen J."/>
            <person name="Bezanilla M."/>
            <person name="Blankenship R."/>
            <person name="Cho S.H."/>
            <person name="Dutcher S."/>
            <person name="Estelle M."/>
            <person name="Fawcett J.A."/>
            <person name="Gundlach H."/>
            <person name="Hanada K."/>
            <person name="Heyl A."/>
            <person name="Hicks K.A."/>
            <person name="Hugh J."/>
            <person name="Lohr M."/>
            <person name="Mayer K."/>
            <person name="Melkozernov A."/>
            <person name="Murata T."/>
            <person name="Nelson D."/>
            <person name="Pils B."/>
            <person name="Prigge M."/>
            <person name="Reiss B."/>
            <person name="Renner T."/>
            <person name="Rombauts S."/>
            <person name="Rushton P."/>
            <person name="Sanderfoot A."/>
            <person name="Schween G."/>
            <person name="Shiu S.-H."/>
            <person name="Stueber K."/>
            <person name="Theodoulou F.L."/>
            <person name="Tu H."/>
            <person name="Van de Peer Y."/>
            <person name="Verrier P.J."/>
            <person name="Waters E."/>
            <person name="Wood A."/>
            <person name="Yang L."/>
            <person name="Cove D."/>
            <person name="Cuming A."/>
            <person name="Hasebe M."/>
            <person name="Lucas S."/>
            <person name="Mishler D.B."/>
            <person name="Reski R."/>
            <person name="Grigoriev I."/>
            <person name="Quatrano R.S."/>
            <person name="Boore J.L."/>
        </authorList>
    </citation>
    <scope>NUCLEOTIDE SEQUENCE [LARGE SCALE GENOMIC DNA]</scope>
    <source>
        <strain evidence="8 9">cv. Gransden 2004</strain>
    </source>
</reference>
<dbReference type="InterPro" id="IPR016135">
    <property type="entry name" value="UBQ-conjugating_enzyme/RWD"/>
</dbReference>
<keyword evidence="4" id="KW-0520">NAD</keyword>
<dbReference type="Gene3D" id="3.90.228.10">
    <property type="match status" value="1"/>
</dbReference>
<keyword evidence="9" id="KW-1185">Reference proteome</keyword>
<dbReference type="EnsemblPlants" id="Pp3c20_3910V3.3">
    <property type="protein sequence ID" value="PAC:32945451.CDS.1"/>
    <property type="gene ID" value="Pp3c20_3910"/>
</dbReference>
<dbReference type="InterPro" id="IPR051838">
    <property type="entry name" value="ARTD_PARP"/>
</dbReference>
<evidence type="ECO:0000256" key="4">
    <source>
        <dbReference type="ARBA" id="ARBA00023027"/>
    </source>
</evidence>
<evidence type="ECO:0000313" key="7">
    <source>
        <dbReference type="EMBL" id="PNR32735.1"/>
    </source>
</evidence>
<dbReference type="HOGENOM" id="CLU_281928_0_0_1"/>
<sequence>MAGIEEEYRIWASDKESVLRVLSVELREASDTDLTLLIKGRKVQILIPSTYHNLGLPTLNDDNCSEVFLLLHHGKISGKMKESMLALSERLEQISIQPKALHRVLDLLLATLQKLEVQGGSKDSNSQHVEHEDIRDREISDEEESDDQSDYSDSKCRKLEEGCLGDDDGDVEAYCHGIAMDEAGTVCPSEYEIRERLSFQDLVEDARRQCEAVQVQKSRDLKNPLMWFCVGTKPSLLTVQLQFDLVGMVDERIAAGLGLTLDEPVSLNLEFSKNMWTETTLRSIKMLKYERIYATQFSRISEARIAEPDDIDRFLEASDGAGHRSYGLDVLLPELTSRFFAVLNRQGSESSGDYVHMEGLHENVNNKNPFIGLALAICHQLRLLPGRCLICWKKLSCSVTRMRTCDEDLCLYRFEELGLGVSVLDEVKSSPELVEVELSLAHTALESARDVFEPFPAFLLQDKEIRGRSGWFSNDTVRESASKLTNLTQKMWDDLEDMDESEPLKSNKNSELLREILASIPPIDKIQKCADERSLKKVLTRSWYCYLYDGYKRAPHGGPVVAQVSPEMAEANPSPRPMHRSQLGGSQAEMVEVWRKVAKMAYDVMRFILMTNRLSLYRLRSEEEVLQPKTTPKNLHGVGVGFHPMMKSKMKLNMEPKDLHAENSVTMYQFAVLHDSPEREARFIRRREEANGSFFAYHGSSAENWYSILRNGLRSMSDTAFMSTGAAHGEGIYLATNLSTSIGYARNGLSREQSVLKDGFRCVAICEVVNGSARSNTGVPSSSRQFEGKILVIPRENERDVAIRYFLVFKPRSMRSFASFEIDGCMLSGSQVDLLLHYQQLLRSYVETCSLQQEARMWARRGILRAIAAKSQGIDINAPPPSPFPSKNSFDLIQRRSAEKFDAAATTMMRTKRPKTSTAPNSSTSAPRAVMQEYKNLLSAIAMSPPIECLIHRDDPAPMLSGTTVSIPDESNLCLWRISLNPYLFKESKNLYNDFKELKKLRNSVEDITVELEVKFHPTFPFDPPFVRVLSPRFKTYSGHVTIGGSICMELLTASGWSPACNFESLLVQVVMAFLEGEGRLDMKVRQEYQESEAREAFLRAARSHGWNTS</sequence>
<dbReference type="InterPro" id="IPR012317">
    <property type="entry name" value="Poly(ADP-ribose)pol_cat_dom"/>
</dbReference>
<dbReference type="Gramene" id="Pp3c20_3910V3.3">
    <property type="protein sequence ID" value="PAC:32945451.CDS.1"/>
    <property type="gene ID" value="Pp3c20_3910"/>
</dbReference>
<feature type="region of interest" description="Disordered" evidence="5">
    <location>
        <begin position="119"/>
        <end position="153"/>
    </location>
</feature>
<dbReference type="RefSeq" id="XP_024357853.1">
    <property type="nucleotide sequence ID" value="XM_024502085.2"/>
</dbReference>
<dbReference type="Proteomes" id="UP000006727">
    <property type="component" value="Chromosome 20"/>
</dbReference>
<dbReference type="Pfam" id="PF00179">
    <property type="entry name" value="UQ_con"/>
    <property type="match status" value="1"/>
</dbReference>
<evidence type="ECO:0000256" key="5">
    <source>
        <dbReference type="SAM" id="MobiDB-lite"/>
    </source>
</evidence>
<evidence type="ECO:0000259" key="6">
    <source>
        <dbReference type="PROSITE" id="PS50127"/>
    </source>
</evidence>
<evidence type="ECO:0000313" key="8">
    <source>
        <dbReference type="EnsemblPlants" id="PAC:32945449.CDS.1"/>
    </source>
</evidence>
<dbReference type="Pfam" id="PF00644">
    <property type="entry name" value="PARP"/>
    <property type="match status" value="1"/>
</dbReference>
<dbReference type="PaxDb" id="3218-PP1S187_58V6.1"/>
<dbReference type="GO" id="GO:0003950">
    <property type="term" value="F:NAD+ poly-ADP-ribosyltransferase activity"/>
    <property type="evidence" value="ECO:0007669"/>
    <property type="project" value="InterPro"/>
</dbReference>
<dbReference type="GeneID" id="112273383"/>
<dbReference type="OrthoDB" id="1907151at2759"/>
<name>A9T974_PHYPA</name>
<protein>
    <recommendedName>
        <fullName evidence="6">UBC core domain-containing protein</fullName>
    </recommendedName>
</protein>
<dbReference type="eggNOG" id="KOG0897">
    <property type="taxonomic scope" value="Eukaryota"/>
</dbReference>
<dbReference type="AlphaFoldDB" id="A9T974"/>
<reference evidence="7 9" key="2">
    <citation type="journal article" date="2018" name="Plant J.">
        <title>The Physcomitrella patens chromosome-scale assembly reveals moss genome structure and evolution.</title>
        <authorList>
            <person name="Lang D."/>
            <person name="Ullrich K.K."/>
            <person name="Murat F."/>
            <person name="Fuchs J."/>
            <person name="Jenkins J."/>
            <person name="Haas F.B."/>
            <person name="Piednoel M."/>
            <person name="Gundlach H."/>
            <person name="Van Bel M."/>
            <person name="Meyberg R."/>
            <person name="Vives C."/>
            <person name="Morata J."/>
            <person name="Symeonidi A."/>
            <person name="Hiss M."/>
            <person name="Muchero W."/>
            <person name="Kamisugi Y."/>
            <person name="Saleh O."/>
            <person name="Blanc G."/>
            <person name="Decker E.L."/>
            <person name="van Gessel N."/>
            <person name="Grimwood J."/>
            <person name="Hayes R.D."/>
            <person name="Graham S.W."/>
            <person name="Gunter L.E."/>
            <person name="McDaniel S.F."/>
            <person name="Hoernstein S.N.W."/>
            <person name="Larsson A."/>
            <person name="Li F.W."/>
            <person name="Perroud P.F."/>
            <person name="Phillips J."/>
            <person name="Ranjan P."/>
            <person name="Rokshar D.S."/>
            <person name="Rothfels C.J."/>
            <person name="Schneider L."/>
            <person name="Shu S."/>
            <person name="Stevenson D.W."/>
            <person name="Thummler F."/>
            <person name="Tillich M."/>
            <person name="Villarreal Aguilar J.C."/>
            <person name="Widiez T."/>
            <person name="Wong G.K."/>
            <person name="Wymore A."/>
            <person name="Zhang Y."/>
            <person name="Zimmer A.D."/>
            <person name="Quatrano R.S."/>
            <person name="Mayer K.F.X."/>
            <person name="Goodstein D."/>
            <person name="Casacuberta J.M."/>
            <person name="Vandepoele K."/>
            <person name="Reski R."/>
            <person name="Cuming A.C."/>
            <person name="Tuskan G.A."/>
            <person name="Maumus F."/>
            <person name="Salse J."/>
            <person name="Schmutz J."/>
            <person name="Rensing S.A."/>
        </authorList>
    </citation>
    <scope>NUCLEOTIDE SEQUENCE [LARGE SCALE GENOMIC DNA]</scope>
    <source>
        <strain evidence="8 9">cv. Gransden 2004</strain>
    </source>
</reference>
<dbReference type="SUPFAM" id="SSF54495">
    <property type="entry name" value="UBC-like"/>
    <property type="match status" value="1"/>
</dbReference>
<keyword evidence="1" id="KW-0328">Glycosyltransferase</keyword>
<evidence type="ECO:0000313" key="9">
    <source>
        <dbReference type="Proteomes" id="UP000006727"/>
    </source>
</evidence>
<dbReference type="Gene3D" id="3.10.110.10">
    <property type="entry name" value="Ubiquitin Conjugating Enzyme"/>
    <property type="match status" value="1"/>
</dbReference>
<evidence type="ECO:0000256" key="3">
    <source>
        <dbReference type="ARBA" id="ARBA00022695"/>
    </source>
</evidence>
<evidence type="ECO:0000256" key="1">
    <source>
        <dbReference type="ARBA" id="ARBA00022676"/>
    </source>
</evidence>
<dbReference type="OMA" id="KCADERS"/>
<accession>A9T974</accession>
<feature type="compositionally biased region" description="Acidic residues" evidence="5">
    <location>
        <begin position="139"/>
        <end position="150"/>
    </location>
</feature>
<dbReference type="Gramene" id="Pp3c20_3910V3.2">
    <property type="protein sequence ID" value="PAC:32945450.CDS.1"/>
    <property type="gene ID" value="Pp3c20_3910"/>
</dbReference>
<keyword evidence="3" id="KW-0548">Nucleotidyltransferase</keyword>
<keyword evidence="2" id="KW-0808">Transferase</keyword>
<dbReference type="CDD" id="cd23802">
    <property type="entry name" value="UBCc_UBE2Q"/>
    <property type="match status" value="1"/>
</dbReference>
<gene>
    <name evidence="8" type="primary">LOC112273383</name>
    <name evidence="7" type="ORF">PHYPA_024677</name>
</gene>
<feature type="domain" description="UBC core" evidence="6">
    <location>
        <begin position="925"/>
        <end position="1110"/>
    </location>
</feature>
<dbReference type="PANTHER" id="PTHR21328">
    <property type="entry name" value="POLY ADP-RIBOSE POLYMERASE FAMILY, MEMBER PARP"/>
    <property type="match status" value="1"/>
</dbReference>
<proteinExistence type="predicted"/>
<dbReference type="PROSITE" id="PS50127">
    <property type="entry name" value="UBC_2"/>
    <property type="match status" value="1"/>
</dbReference>